<evidence type="ECO:0000313" key="2">
    <source>
        <dbReference type="Proteomes" id="UP000035213"/>
    </source>
</evidence>
<dbReference type="STRING" id="1324352.OK18_07965"/>
<dbReference type="AlphaFoldDB" id="A0A0G3M097"/>
<proteinExistence type="predicted"/>
<dbReference type="InterPro" id="IPR007822">
    <property type="entry name" value="LANC-like"/>
</dbReference>
<reference evidence="1 2" key="1">
    <citation type="submission" date="2014-11" db="EMBL/GenBank/DDBJ databases">
        <authorList>
            <person name="Park G.-S."/>
            <person name="Hong S.-J."/>
            <person name="Jung B.K."/>
            <person name="Khan A.R."/>
            <person name="Kwak Y."/>
            <person name="Shin J.-H."/>
        </authorList>
    </citation>
    <scope>NUCLEOTIDE SEQUENCE [LARGE SCALE GENOMIC DNA]</scope>
    <source>
        <strain evidence="1 2">DSM 27622</strain>
    </source>
</reference>
<dbReference type="RefSeq" id="WP_053327665.1">
    <property type="nucleotide sequence ID" value="NZ_CP009928.1"/>
</dbReference>
<dbReference type="Gene3D" id="1.50.10.20">
    <property type="match status" value="1"/>
</dbReference>
<dbReference type="Proteomes" id="UP000035213">
    <property type="component" value="Chromosome"/>
</dbReference>
<sequence>MSKYNIIQYSEYLKGIINEIQKPEACYGKQGLILFYLYKYKIYSLQEDYDYYNVLIEDCINELIENNDFIGIVEFLYLSLLYKEEFQAEYDLSEIIEEFEKIAYSYMLGCFQRNDLDGYAGAGYPMNYFLLKPNKNEDLIKLFRSFIKKNIINNDKISYIKLNDDTKAFDLGITHGLSFIIKLYVDFFNRGDLNEDDLVILNRFINYIKENYKAFVVKDQACNIVYGCLGILYCLLMYRSAFQDAQTDIIISDILQYLSENRQNIWSLNNNTLMYGNSGIILFYNIISDKIAPEFYKDVVFWNANIDKVLNDNLTMESYSLAEGKIGLFITYMSQMINDYRFMNLFFINKI</sequence>
<accession>A0A0G3M097</accession>
<evidence type="ECO:0008006" key="3">
    <source>
        <dbReference type="Google" id="ProtNLM"/>
    </source>
</evidence>
<dbReference type="SUPFAM" id="SSF158745">
    <property type="entry name" value="LanC-like"/>
    <property type="match status" value="1"/>
</dbReference>
<gene>
    <name evidence="1" type="ORF">OK18_07965</name>
</gene>
<dbReference type="EMBL" id="CP009928">
    <property type="protein sequence ID" value="AKK72571.1"/>
    <property type="molecule type" value="Genomic_DNA"/>
</dbReference>
<name>A0A0G3M097_CHRGL</name>
<dbReference type="GO" id="GO:0031179">
    <property type="term" value="P:peptide modification"/>
    <property type="evidence" value="ECO:0007669"/>
    <property type="project" value="InterPro"/>
</dbReference>
<evidence type="ECO:0000313" key="1">
    <source>
        <dbReference type="EMBL" id="AKK72571.1"/>
    </source>
</evidence>
<dbReference type="Pfam" id="PF05147">
    <property type="entry name" value="LANC_like"/>
    <property type="match status" value="1"/>
</dbReference>
<dbReference type="OrthoDB" id="6313827at2"/>
<dbReference type="KEGG" id="cgn:OK18_07965"/>
<dbReference type="PATRIC" id="fig|1324352.5.peg.1670"/>
<protein>
    <recommendedName>
        <fullName evidence="3">Lanthionine synthetase C family protein</fullName>
    </recommendedName>
</protein>
<organism evidence="1 2">
    <name type="scientific">Chryseobacterium gallinarum</name>
    <dbReference type="NCBI Taxonomy" id="1324352"/>
    <lineage>
        <taxon>Bacteria</taxon>
        <taxon>Pseudomonadati</taxon>
        <taxon>Bacteroidota</taxon>
        <taxon>Flavobacteriia</taxon>
        <taxon>Flavobacteriales</taxon>
        <taxon>Weeksellaceae</taxon>
        <taxon>Chryseobacterium group</taxon>
        <taxon>Chryseobacterium</taxon>
    </lineage>
</organism>